<protein>
    <submittedName>
        <fullName evidence="1">Uncharacterized protein</fullName>
    </submittedName>
</protein>
<sequence length="218" mass="25068">MATEGRKQRESRAGRWRRRRKSVYASVVKAGVRKYAGKSPRKPGRRCHSLAWEKQNQADALPAGAMAPRNTTQYLMELVYSDMNITAPSSRHTPGLRERVLPQRALNRRHFDGRHFDGRHLGAEKKGKENPETEPLNPFKTKRRACAAGGSWLCVMCRCPECCKPRPRLLRHLSTQVNLLHKERRSEAHEAERLPVFRPGWKETGEPGRNPHGHRENM</sequence>
<accession>A0ACC5XCS2</accession>
<dbReference type="EMBL" id="CM040471">
    <property type="protein sequence ID" value="MCI4388746.1"/>
    <property type="molecule type" value="Genomic_DNA"/>
</dbReference>
<keyword evidence="2" id="KW-1185">Reference proteome</keyword>
<evidence type="ECO:0000313" key="1">
    <source>
        <dbReference type="EMBL" id="MCI4388746.1"/>
    </source>
</evidence>
<proteinExistence type="predicted"/>
<name>A0ACC5XCS2_PANGG</name>
<organism evidence="1 2">
    <name type="scientific">Pangasianodon gigas</name>
    <name type="common">Mekong giant catfish</name>
    <name type="synonym">Pangasius gigas</name>
    <dbReference type="NCBI Taxonomy" id="30993"/>
    <lineage>
        <taxon>Eukaryota</taxon>
        <taxon>Metazoa</taxon>
        <taxon>Chordata</taxon>
        <taxon>Craniata</taxon>
        <taxon>Vertebrata</taxon>
        <taxon>Euteleostomi</taxon>
        <taxon>Actinopterygii</taxon>
        <taxon>Neopterygii</taxon>
        <taxon>Teleostei</taxon>
        <taxon>Ostariophysi</taxon>
        <taxon>Siluriformes</taxon>
        <taxon>Pangasiidae</taxon>
        <taxon>Pangasianodon</taxon>
    </lineage>
</organism>
<comment type="caution">
    <text evidence="1">The sequence shown here is derived from an EMBL/GenBank/DDBJ whole genome shotgun (WGS) entry which is preliminary data.</text>
</comment>
<evidence type="ECO:0000313" key="2">
    <source>
        <dbReference type="Proteomes" id="UP000829447"/>
    </source>
</evidence>
<gene>
    <name evidence="1" type="ORF">PGIGA_G00089580</name>
</gene>
<reference evidence="1 2" key="1">
    <citation type="journal article" date="2022" name="bioRxiv">
        <title>An ancient truncated duplication of the anti-Mullerian hormone receptor type 2 gene is a potential conserved master sex determinant in the Pangasiidae catfish family.</title>
        <authorList>
            <person name="Wen M."/>
            <person name="Pan Q."/>
            <person name="Jouanno E."/>
            <person name="Montfort J."/>
            <person name="Zahm M."/>
            <person name="Cabau C."/>
            <person name="Klopp C."/>
            <person name="Iampietro C."/>
            <person name="Roques C."/>
            <person name="Bouchez O."/>
            <person name="Castinel A."/>
            <person name="Donnadieu C."/>
            <person name="Parrinello H."/>
            <person name="Poncet C."/>
            <person name="Belmonte E."/>
            <person name="Gautier V."/>
            <person name="Avarre J.-C."/>
            <person name="Dugue R."/>
            <person name="Gustiano R."/>
            <person name="Ha T.T.T."/>
            <person name="Campet M."/>
            <person name="Sriphairoj K."/>
            <person name="Ribolli J."/>
            <person name="de Almeida F.L."/>
            <person name="Desvignes T."/>
            <person name="Postlethwait J.H."/>
            <person name="Bucao C.F."/>
            <person name="Robinson-Rechavi M."/>
            <person name="Bobe J."/>
            <person name="Herpin A."/>
            <person name="Guiguen Y."/>
        </authorList>
    </citation>
    <scope>NUCLEOTIDE SEQUENCE [LARGE SCALE GENOMIC DNA]</scope>
    <source>
        <strain evidence="1">YG-Dec2019</strain>
    </source>
</reference>
<dbReference type="Proteomes" id="UP000829447">
    <property type="component" value="Linkage Group LG18"/>
</dbReference>